<feature type="binding site" evidence="1">
    <location>
        <position position="188"/>
    </location>
    <ligand>
        <name>[4Fe-4S] cluster</name>
        <dbReference type="ChEBI" id="CHEBI:49883"/>
    </ligand>
</feature>
<dbReference type="GO" id="GO:0008233">
    <property type="term" value="F:peptidase activity"/>
    <property type="evidence" value="ECO:0007669"/>
    <property type="project" value="UniProtKB-KW"/>
</dbReference>
<dbReference type="InterPro" id="IPR043693">
    <property type="entry name" value="UbiV"/>
</dbReference>
<dbReference type="GO" id="GO:0006508">
    <property type="term" value="P:proteolysis"/>
    <property type="evidence" value="ECO:0007669"/>
    <property type="project" value="UniProtKB-KW"/>
</dbReference>
<keyword evidence="1" id="KW-0004">4Fe-4S</keyword>
<evidence type="ECO:0000313" key="3">
    <source>
        <dbReference type="Proteomes" id="UP000190135"/>
    </source>
</evidence>
<comment type="subunit">
    <text evidence="1">Forms a heterodimer with UbiU.</text>
</comment>
<evidence type="ECO:0000256" key="1">
    <source>
        <dbReference type="HAMAP-Rule" id="MF_02233"/>
    </source>
</evidence>
<dbReference type="UniPathway" id="UPA00232"/>
<keyword evidence="1" id="KW-0408">Iron</keyword>
<dbReference type="PANTHER" id="PTHR30217">
    <property type="entry name" value="PEPTIDASE U32 FAMILY"/>
    <property type="match status" value="1"/>
</dbReference>
<feature type="binding site" evidence="1">
    <location>
        <position position="43"/>
    </location>
    <ligand>
        <name>[4Fe-4S] cluster</name>
        <dbReference type="ChEBI" id="CHEBI:49883"/>
    </ligand>
</feature>
<keyword evidence="1" id="KW-0479">Metal-binding</keyword>
<keyword evidence="2" id="KW-0378">Hydrolase</keyword>
<dbReference type="EMBL" id="FUXL01000008">
    <property type="protein sequence ID" value="SKA21417.1"/>
    <property type="molecule type" value="Genomic_DNA"/>
</dbReference>
<dbReference type="AlphaFoldDB" id="A0A1T4RZR6"/>
<organism evidence="2 3">
    <name type="scientific">Consotaella salsifontis</name>
    <dbReference type="NCBI Taxonomy" id="1365950"/>
    <lineage>
        <taxon>Bacteria</taxon>
        <taxon>Pseudomonadati</taxon>
        <taxon>Pseudomonadota</taxon>
        <taxon>Alphaproteobacteria</taxon>
        <taxon>Hyphomicrobiales</taxon>
        <taxon>Aurantimonadaceae</taxon>
        <taxon>Consotaella</taxon>
    </lineage>
</organism>
<dbReference type="STRING" id="1365950.SAMN05428963_108118"/>
<dbReference type="InterPro" id="IPR051454">
    <property type="entry name" value="RNA/ubiquinone_mod_enzymes"/>
</dbReference>
<dbReference type="PANTHER" id="PTHR30217:SF11">
    <property type="entry name" value="UBIQUINONE BIOSYNTHESIS PROTEIN UBIV"/>
    <property type="match status" value="1"/>
</dbReference>
<feature type="binding site" evidence="1">
    <location>
        <position position="175"/>
    </location>
    <ligand>
        <name>[4Fe-4S] cluster</name>
        <dbReference type="ChEBI" id="CHEBI:49883"/>
    </ligand>
</feature>
<comment type="function">
    <text evidence="1">Required for O(2)-independent ubiquinone (coenzyme Q) biosynthesis. Together with UbiU, is essential for the C6-hydroxylation reaction in the oxygen-independent ubiquinone biosynthesis pathway.</text>
</comment>
<dbReference type="GO" id="GO:0046872">
    <property type="term" value="F:metal ion binding"/>
    <property type="evidence" value="ECO:0007669"/>
    <property type="project" value="UniProtKB-KW"/>
</dbReference>
<dbReference type="GO" id="GO:0051539">
    <property type="term" value="F:4 iron, 4 sulfur cluster binding"/>
    <property type="evidence" value="ECO:0007669"/>
    <property type="project" value="UniProtKB-UniRule"/>
</dbReference>
<evidence type="ECO:0000313" key="2">
    <source>
        <dbReference type="EMBL" id="SKA21417.1"/>
    </source>
</evidence>
<feature type="binding site" evidence="1">
    <location>
        <position position="192"/>
    </location>
    <ligand>
        <name>[4Fe-4S] cluster</name>
        <dbReference type="ChEBI" id="CHEBI:49883"/>
    </ligand>
</feature>
<keyword evidence="3" id="KW-1185">Reference proteome</keyword>
<accession>A0A1T4RZR6</accession>
<protein>
    <recommendedName>
        <fullName evidence="1">Ubiquinone biosynthesis protein UbiV</fullName>
    </recommendedName>
</protein>
<keyword evidence="1" id="KW-0831">Ubiquinone biosynthesis</keyword>
<proteinExistence type="inferred from homology"/>
<dbReference type="NCBIfam" id="NF011991">
    <property type="entry name" value="PRK15447.1"/>
    <property type="match status" value="1"/>
</dbReference>
<dbReference type="HAMAP" id="MF_02233">
    <property type="entry name" value="UbiV"/>
    <property type="match status" value="1"/>
</dbReference>
<comment type="pathway">
    <text evidence="1">Cofactor biosynthesis; ubiquinone biosynthesis.</text>
</comment>
<dbReference type="InterPro" id="IPR001539">
    <property type="entry name" value="Peptidase_U32"/>
</dbReference>
<dbReference type="Proteomes" id="UP000190135">
    <property type="component" value="Unassembled WGS sequence"/>
</dbReference>
<keyword evidence="1" id="KW-0411">Iron-sulfur</keyword>
<keyword evidence="2" id="KW-0645">Protease</keyword>
<sequence>MARIGLTLGPCLFNWSAERLLAFYRGIAENSVYDRVHVGEVVCGKRMPFSDPVWPEVIETLQSAGKEVVISTLAMPSTVRERKALAELVSGDVMAEINDITALASLEGRPFTVGPLINVYNEASAAFFAGRGAKSICLPVELPLSSVAVIAKACEGLEAEVFAFGRLPLALSSRCYHARLHGLHKDSCQFICDRDPDGLAVDTVDGQKFLAINGIQTLSDGVQLFLPTAGEASAHGIKRLRISPHTLDMVTVGATYRRLLDGEMSPTEAKESLLALGLPGAPVNGYLSGGVGASQLELA</sequence>
<dbReference type="Pfam" id="PF01136">
    <property type="entry name" value="Peptidase_U32"/>
    <property type="match status" value="1"/>
</dbReference>
<dbReference type="OrthoDB" id="8523349at2"/>
<name>A0A1T4RZR6_9HYPH</name>
<gene>
    <name evidence="1" type="primary">ubiV</name>
    <name evidence="2" type="ORF">SAMN05428963_108118</name>
</gene>
<comment type="similarity">
    <text evidence="1">Belongs to the peptidase U32 family. UbiV subfamily.</text>
</comment>
<dbReference type="RefSeq" id="WP_078708849.1">
    <property type="nucleotide sequence ID" value="NZ_FUXL01000008.1"/>
</dbReference>
<reference evidence="2 3" key="1">
    <citation type="submission" date="2017-02" db="EMBL/GenBank/DDBJ databases">
        <authorList>
            <person name="Peterson S.W."/>
        </authorList>
    </citation>
    <scope>NUCLEOTIDE SEQUENCE [LARGE SCALE GENOMIC DNA]</scope>
    <source>
        <strain evidence="2 3">USBA 369</strain>
    </source>
</reference>
<dbReference type="GO" id="GO:0006744">
    <property type="term" value="P:ubiquinone biosynthetic process"/>
    <property type="evidence" value="ECO:0007669"/>
    <property type="project" value="UniProtKB-UniRule"/>
</dbReference>
<comment type="cofactor">
    <cofactor evidence="1">
        <name>[4Fe-4S] cluster</name>
        <dbReference type="ChEBI" id="CHEBI:49883"/>
    </cofactor>
</comment>